<keyword evidence="1" id="KW-0812">Transmembrane</keyword>
<feature type="transmembrane region" description="Helical" evidence="1">
    <location>
        <begin position="130"/>
        <end position="152"/>
    </location>
</feature>
<dbReference type="EMBL" id="BGZK01001647">
    <property type="protein sequence ID" value="GBP83889.1"/>
    <property type="molecule type" value="Genomic_DNA"/>
</dbReference>
<dbReference type="AlphaFoldDB" id="A0A4C1ZAE3"/>
<protein>
    <submittedName>
        <fullName evidence="2">Uncharacterized protein</fullName>
    </submittedName>
</protein>
<gene>
    <name evidence="2" type="ORF">EVAR_36537_1</name>
</gene>
<comment type="caution">
    <text evidence="2">The sequence shown here is derived from an EMBL/GenBank/DDBJ whole genome shotgun (WGS) entry which is preliminary data.</text>
</comment>
<evidence type="ECO:0000313" key="2">
    <source>
        <dbReference type="EMBL" id="GBP83889.1"/>
    </source>
</evidence>
<evidence type="ECO:0000313" key="3">
    <source>
        <dbReference type="Proteomes" id="UP000299102"/>
    </source>
</evidence>
<reference evidence="2 3" key="1">
    <citation type="journal article" date="2019" name="Commun. Biol.">
        <title>The bagworm genome reveals a unique fibroin gene that provides high tensile strength.</title>
        <authorList>
            <person name="Kono N."/>
            <person name="Nakamura H."/>
            <person name="Ohtoshi R."/>
            <person name="Tomita M."/>
            <person name="Numata K."/>
            <person name="Arakawa K."/>
        </authorList>
    </citation>
    <scope>NUCLEOTIDE SEQUENCE [LARGE SCALE GENOMIC DNA]</scope>
</reference>
<sequence length="207" mass="23862">MDEIMKANESWKSYWMMGMVRYAVRQRGYNSKPAVPSSLINLGKALGYLMNDALFPSRNGKTHGRTVNAIESRRNEDETGAGIRSEIGTGIVNKGQTEIRTDNRIWGADVGIRFKSHSLRQLRHTYKLNFYFRMKGAGLVTLYHAGLMWAWAAKDCCYRYSDQQPGPPGWNPVPQTRWRRAQPLIHHRSWSWSQISSYAHAHSFMRP</sequence>
<organism evidence="2 3">
    <name type="scientific">Eumeta variegata</name>
    <name type="common">Bagworm moth</name>
    <name type="synonym">Eumeta japonica</name>
    <dbReference type="NCBI Taxonomy" id="151549"/>
    <lineage>
        <taxon>Eukaryota</taxon>
        <taxon>Metazoa</taxon>
        <taxon>Ecdysozoa</taxon>
        <taxon>Arthropoda</taxon>
        <taxon>Hexapoda</taxon>
        <taxon>Insecta</taxon>
        <taxon>Pterygota</taxon>
        <taxon>Neoptera</taxon>
        <taxon>Endopterygota</taxon>
        <taxon>Lepidoptera</taxon>
        <taxon>Glossata</taxon>
        <taxon>Ditrysia</taxon>
        <taxon>Tineoidea</taxon>
        <taxon>Psychidae</taxon>
        <taxon>Oiketicinae</taxon>
        <taxon>Eumeta</taxon>
    </lineage>
</organism>
<evidence type="ECO:0000256" key="1">
    <source>
        <dbReference type="SAM" id="Phobius"/>
    </source>
</evidence>
<accession>A0A4C1ZAE3</accession>
<keyword evidence="1" id="KW-1133">Transmembrane helix</keyword>
<keyword evidence="3" id="KW-1185">Reference proteome</keyword>
<keyword evidence="1" id="KW-0472">Membrane</keyword>
<proteinExistence type="predicted"/>
<dbReference type="Proteomes" id="UP000299102">
    <property type="component" value="Unassembled WGS sequence"/>
</dbReference>
<name>A0A4C1ZAE3_EUMVA</name>